<comment type="subcellular location">
    <subcellularLocation>
        <location evidence="2">Cytoplasm</location>
    </subcellularLocation>
    <subcellularLocation>
        <location evidence="1">Nucleus</location>
    </subcellularLocation>
</comment>
<dbReference type="PANTHER" id="PTHR18829:SF0">
    <property type="entry name" value="PROTEIN YAE1 HOMOLOG"/>
    <property type="match status" value="1"/>
</dbReference>
<dbReference type="InterPro" id="IPR019191">
    <property type="entry name" value="Essential_protein_Yae1_N"/>
</dbReference>
<keyword evidence="6" id="KW-0963">Cytoplasm</keyword>
<dbReference type="Pfam" id="PF09811">
    <property type="entry name" value="Yae1_N"/>
    <property type="match status" value="1"/>
</dbReference>
<dbReference type="GO" id="GO:0005634">
    <property type="term" value="C:nucleus"/>
    <property type="evidence" value="ECO:0007669"/>
    <property type="project" value="UniProtKB-SubCell"/>
</dbReference>
<evidence type="ECO:0000256" key="6">
    <source>
        <dbReference type="ARBA" id="ARBA00022490"/>
    </source>
</evidence>
<evidence type="ECO:0000256" key="1">
    <source>
        <dbReference type="ARBA" id="ARBA00004123"/>
    </source>
</evidence>
<dbReference type="GO" id="GO:0005737">
    <property type="term" value="C:cytoplasm"/>
    <property type="evidence" value="ECO:0007669"/>
    <property type="project" value="UniProtKB-SubCell"/>
</dbReference>
<proteinExistence type="inferred from homology"/>
<comment type="caution">
    <text evidence="9">The sequence shown here is derived from an EMBL/GenBank/DDBJ whole genome shotgun (WGS) entry which is preliminary data.</text>
</comment>
<evidence type="ECO:0000256" key="5">
    <source>
        <dbReference type="ARBA" id="ARBA00018400"/>
    </source>
</evidence>
<organism evidence="9 10">
    <name type="scientific">Clathrus columnatus</name>
    <dbReference type="NCBI Taxonomy" id="1419009"/>
    <lineage>
        <taxon>Eukaryota</taxon>
        <taxon>Fungi</taxon>
        <taxon>Dikarya</taxon>
        <taxon>Basidiomycota</taxon>
        <taxon>Agaricomycotina</taxon>
        <taxon>Agaricomycetes</taxon>
        <taxon>Phallomycetidae</taxon>
        <taxon>Phallales</taxon>
        <taxon>Clathraceae</taxon>
        <taxon>Clathrus</taxon>
    </lineage>
</organism>
<reference evidence="9" key="1">
    <citation type="submission" date="2021-10" db="EMBL/GenBank/DDBJ databases">
        <title>De novo Genome Assembly of Clathrus columnatus (Basidiomycota, Fungi) Using Illumina and Nanopore Sequence Data.</title>
        <authorList>
            <person name="Ogiso-Tanaka E."/>
            <person name="Itagaki H."/>
            <person name="Hosoya T."/>
            <person name="Hosaka K."/>
        </authorList>
    </citation>
    <scope>NUCLEOTIDE SEQUENCE</scope>
    <source>
        <strain evidence="9">MO-923</strain>
    </source>
</reference>
<dbReference type="AlphaFoldDB" id="A0AAV5AQG9"/>
<dbReference type="InterPro" id="IPR038881">
    <property type="entry name" value="Yae1-like"/>
</dbReference>
<sequence length="165" mass="18552">MTDDIWGETDDIHNREWTKMDDGFTNAGYREGITAGKENSLQEGFDEGFAIVGAPLGQEIGKLRGITSACLSLSKSIQEHSVMMDCKDILRGLDNLHFKDLAPSDVEAEEHLKEHLQSQDDTQNIPALLEIRDEEKHKLAVETLKELRNRLQDVLRQIGLPITVV</sequence>
<evidence type="ECO:0000313" key="9">
    <source>
        <dbReference type="EMBL" id="GJJ15738.1"/>
    </source>
</evidence>
<evidence type="ECO:0000256" key="2">
    <source>
        <dbReference type="ARBA" id="ARBA00004496"/>
    </source>
</evidence>
<comment type="similarity">
    <text evidence="3">Belongs to the YAE1 family.</text>
</comment>
<protein>
    <recommendedName>
        <fullName evidence="5">Protein YAE1</fullName>
    </recommendedName>
    <alternativeName>
        <fullName evidence="4">Protein yae1</fullName>
    </alternativeName>
</protein>
<dbReference type="Proteomes" id="UP001050691">
    <property type="component" value="Unassembled WGS sequence"/>
</dbReference>
<evidence type="ECO:0000259" key="8">
    <source>
        <dbReference type="Pfam" id="PF09811"/>
    </source>
</evidence>
<keyword evidence="7" id="KW-0539">Nucleus</keyword>
<feature type="domain" description="Essential protein Yae1 N-terminal" evidence="8">
    <location>
        <begin position="28"/>
        <end position="66"/>
    </location>
</feature>
<accession>A0AAV5AQG9</accession>
<evidence type="ECO:0000313" key="10">
    <source>
        <dbReference type="Proteomes" id="UP001050691"/>
    </source>
</evidence>
<name>A0AAV5AQG9_9AGAM</name>
<evidence type="ECO:0000256" key="7">
    <source>
        <dbReference type="ARBA" id="ARBA00023242"/>
    </source>
</evidence>
<dbReference type="EMBL" id="BPWL01000011">
    <property type="protein sequence ID" value="GJJ15738.1"/>
    <property type="molecule type" value="Genomic_DNA"/>
</dbReference>
<keyword evidence="10" id="KW-1185">Reference proteome</keyword>
<gene>
    <name evidence="9" type="ORF">Clacol_010016</name>
</gene>
<evidence type="ECO:0000256" key="3">
    <source>
        <dbReference type="ARBA" id="ARBA00007096"/>
    </source>
</evidence>
<dbReference type="PANTHER" id="PTHR18829">
    <property type="entry name" value="PROTEIN YAE1 HOMOLOG"/>
    <property type="match status" value="1"/>
</dbReference>
<evidence type="ECO:0000256" key="4">
    <source>
        <dbReference type="ARBA" id="ARBA00017286"/>
    </source>
</evidence>